<evidence type="ECO:0000313" key="2">
    <source>
        <dbReference type="Proteomes" id="UP000327030"/>
    </source>
</evidence>
<accession>A0A5P6VM01</accession>
<protein>
    <submittedName>
        <fullName evidence="1">Uncharacterized protein</fullName>
    </submittedName>
</protein>
<dbReference type="KEGG" id="pxv:FXF36_01785"/>
<dbReference type="RefSeq" id="WP_151622182.1">
    <property type="nucleotide sequence ID" value="NZ_CP043028.1"/>
</dbReference>
<dbReference type="OrthoDB" id="2002934at2"/>
<reference evidence="2" key="1">
    <citation type="submission" date="2019-08" db="EMBL/GenBank/DDBJ databases">
        <title>Complete Genome Sequence of the Polysaccharide-Degrading Rumen Bacterium Pseudobutyrivibrio xylanivorans MA3014.</title>
        <authorList>
            <person name="Palevich N."/>
            <person name="Maclean P.H."/>
            <person name="Kelly W.J."/>
            <person name="Leahy S.C."/>
            <person name="Rakonjac J."/>
            <person name="Attwood G.T."/>
        </authorList>
    </citation>
    <scope>NUCLEOTIDE SEQUENCE [LARGE SCALE GENOMIC DNA]</scope>
    <source>
        <strain evidence="2">MA3014</strain>
    </source>
</reference>
<dbReference type="AlphaFoldDB" id="A0A5P6VM01"/>
<dbReference type="EMBL" id="CP043028">
    <property type="protein sequence ID" value="QFJ53685.1"/>
    <property type="molecule type" value="Genomic_DNA"/>
</dbReference>
<proteinExistence type="predicted"/>
<sequence length="226" mass="25132">MDTIIKNNNQIAELSTEQIFVSNDKERLGEVYASVDKSIDALSLDKKDALHMKLLFEETIGMVKAITSNFTAIVWAEKYQGECWLRLVGKTQMDIDKKTDLMSVSTTGENALAVGFMGKIRDFVETGLLSYDGVTKLQQKYNGYGINMGFNGSYIDSGVATNPQAFSGFMWTMDDYKESLKNVEGEPNATACWDELEKSIVASLAKNVIVGIEKNQIEMAIIMDTK</sequence>
<gene>
    <name evidence="1" type="ORF">FXF36_01785</name>
</gene>
<name>A0A5P6VM01_PSEXY</name>
<dbReference type="Proteomes" id="UP000327030">
    <property type="component" value="Chromosome 1"/>
</dbReference>
<evidence type="ECO:0000313" key="1">
    <source>
        <dbReference type="EMBL" id="QFJ53685.1"/>
    </source>
</evidence>
<organism evidence="1 2">
    <name type="scientific">Pseudobutyrivibrio xylanivorans</name>
    <dbReference type="NCBI Taxonomy" id="185007"/>
    <lineage>
        <taxon>Bacteria</taxon>
        <taxon>Bacillati</taxon>
        <taxon>Bacillota</taxon>
        <taxon>Clostridia</taxon>
        <taxon>Lachnospirales</taxon>
        <taxon>Lachnospiraceae</taxon>
        <taxon>Pseudobutyrivibrio</taxon>
    </lineage>
</organism>